<dbReference type="InterPro" id="IPR028460">
    <property type="entry name" value="Tbh/DBH"/>
</dbReference>
<dbReference type="InterPro" id="IPR024548">
    <property type="entry name" value="Cu2_monoox_C"/>
</dbReference>
<feature type="region of interest" description="Disordered" evidence="7">
    <location>
        <begin position="1"/>
        <end position="28"/>
    </location>
</feature>
<dbReference type="InterPro" id="IPR000945">
    <property type="entry name" value="DBH-like"/>
</dbReference>
<keyword evidence="6" id="KW-0325">Glycoprotein</keyword>
<dbReference type="Pfam" id="PF03712">
    <property type="entry name" value="Cu2_monoox_C"/>
    <property type="match status" value="1"/>
</dbReference>
<dbReference type="PRINTS" id="PR00767">
    <property type="entry name" value="DBMONOXGNASE"/>
</dbReference>
<dbReference type="GO" id="GO:0042420">
    <property type="term" value="P:dopamine catabolic process"/>
    <property type="evidence" value="ECO:0007669"/>
    <property type="project" value="TreeGrafter"/>
</dbReference>
<dbReference type="SUPFAM" id="SSF49344">
    <property type="entry name" value="CBD9-like"/>
    <property type="match status" value="1"/>
</dbReference>
<feature type="region of interest" description="Disordered" evidence="7">
    <location>
        <begin position="45"/>
        <end position="86"/>
    </location>
</feature>
<evidence type="ECO:0000256" key="6">
    <source>
        <dbReference type="ARBA" id="ARBA00023180"/>
    </source>
</evidence>
<evidence type="ECO:0000256" key="3">
    <source>
        <dbReference type="ARBA" id="ARBA00022729"/>
    </source>
</evidence>
<name>A0A9D3Z4V2_DREPO</name>
<comment type="caution">
    <text evidence="9">The sequence shown here is derived from an EMBL/GenBank/DDBJ whole genome shotgun (WGS) entry which is preliminary data.</text>
</comment>
<feature type="compositionally biased region" description="Acidic residues" evidence="7">
    <location>
        <begin position="45"/>
        <end position="72"/>
    </location>
</feature>
<reference evidence="9" key="1">
    <citation type="journal article" date="2019" name="bioRxiv">
        <title>The Genome of the Zebra Mussel, Dreissena polymorpha: A Resource for Invasive Species Research.</title>
        <authorList>
            <person name="McCartney M.A."/>
            <person name="Auch B."/>
            <person name="Kono T."/>
            <person name="Mallez S."/>
            <person name="Zhang Y."/>
            <person name="Obille A."/>
            <person name="Becker A."/>
            <person name="Abrahante J.E."/>
            <person name="Garbe J."/>
            <person name="Badalamenti J.P."/>
            <person name="Herman A."/>
            <person name="Mangelson H."/>
            <person name="Liachko I."/>
            <person name="Sullivan S."/>
            <person name="Sone E.D."/>
            <person name="Koren S."/>
            <person name="Silverstein K.A.T."/>
            <person name="Beckman K.B."/>
            <person name="Gohl D.M."/>
        </authorList>
    </citation>
    <scope>NUCLEOTIDE SEQUENCE</scope>
    <source>
        <strain evidence="9">Duluth1</strain>
        <tissue evidence="9">Whole animal</tissue>
    </source>
</reference>
<evidence type="ECO:0000256" key="5">
    <source>
        <dbReference type="ARBA" id="ARBA00023157"/>
    </source>
</evidence>
<dbReference type="GO" id="GO:0042421">
    <property type="term" value="P:norepinephrine biosynthetic process"/>
    <property type="evidence" value="ECO:0007669"/>
    <property type="project" value="TreeGrafter"/>
</dbReference>
<dbReference type="GO" id="GO:0005615">
    <property type="term" value="C:extracellular space"/>
    <property type="evidence" value="ECO:0007669"/>
    <property type="project" value="TreeGrafter"/>
</dbReference>
<evidence type="ECO:0000256" key="4">
    <source>
        <dbReference type="ARBA" id="ARBA00023136"/>
    </source>
</evidence>
<protein>
    <recommendedName>
        <fullName evidence="8">DOMON domain-containing protein</fullName>
    </recommendedName>
</protein>
<organism evidence="9 10">
    <name type="scientific">Dreissena polymorpha</name>
    <name type="common">Zebra mussel</name>
    <name type="synonym">Mytilus polymorpha</name>
    <dbReference type="NCBI Taxonomy" id="45954"/>
    <lineage>
        <taxon>Eukaryota</taxon>
        <taxon>Metazoa</taxon>
        <taxon>Spiralia</taxon>
        <taxon>Lophotrochozoa</taxon>
        <taxon>Mollusca</taxon>
        <taxon>Bivalvia</taxon>
        <taxon>Autobranchia</taxon>
        <taxon>Heteroconchia</taxon>
        <taxon>Euheterodonta</taxon>
        <taxon>Imparidentia</taxon>
        <taxon>Neoheterodontei</taxon>
        <taxon>Myida</taxon>
        <taxon>Dreissenoidea</taxon>
        <taxon>Dreissenidae</taxon>
        <taxon>Dreissena</taxon>
    </lineage>
</organism>
<dbReference type="Gene3D" id="2.60.120.230">
    <property type="match status" value="1"/>
</dbReference>
<keyword evidence="10" id="KW-1185">Reference proteome</keyword>
<feature type="domain" description="DOMON" evidence="8">
    <location>
        <begin position="102"/>
        <end position="217"/>
    </location>
</feature>
<proteinExistence type="inferred from homology"/>
<dbReference type="PANTHER" id="PTHR10157">
    <property type="entry name" value="DOPAMINE BETA HYDROXYLASE RELATED"/>
    <property type="match status" value="1"/>
</dbReference>
<dbReference type="SUPFAM" id="SSF49742">
    <property type="entry name" value="PHM/PNGase F"/>
    <property type="match status" value="2"/>
</dbReference>
<dbReference type="GO" id="GO:0006589">
    <property type="term" value="P:octopamine biosynthetic process"/>
    <property type="evidence" value="ECO:0007669"/>
    <property type="project" value="TreeGrafter"/>
</dbReference>
<dbReference type="GO" id="GO:0030667">
    <property type="term" value="C:secretory granule membrane"/>
    <property type="evidence" value="ECO:0007669"/>
    <property type="project" value="TreeGrafter"/>
</dbReference>
<evidence type="ECO:0000313" key="10">
    <source>
        <dbReference type="Proteomes" id="UP000828390"/>
    </source>
</evidence>
<dbReference type="InterPro" id="IPR014784">
    <property type="entry name" value="Cu2_ascorb_mOase-like_C"/>
</dbReference>
<dbReference type="FunFam" id="2.60.40.1210:FF:000001">
    <property type="entry name" value="Monooxygenase, DBH-like 1, like"/>
    <property type="match status" value="1"/>
</dbReference>
<dbReference type="InterPro" id="IPR045266">
    <property type="entry name" value="DOH_DOMON"/>
</dbReference>
<dbReference type="CDD" id="cd09631">
    <property type="entry name" value="DOMON_DOH"/>
    <property type="match status" value="1"/>
</dbReference>
<dbReference type="InterPro" id="IPR000323">
    <property type="entry name" value="Cu2_ascorb_mOase_N"/>
</dbReference>
<dbReference type="InterPro" id="IPR008977">
    <property type="entry name" value="PHM/PNGase_F_dom_sf"/>
</dbReference>
<sequence length="629" mass="70205">MLMMKLTEEEKKKGDDDDNYDNDDVVVDDDDGVALAAAASAYDDDANDYDADADDDAAADDHDDSAADDDDGVWLPRTLGASQPGLKTTEPFDHMAVLDEDGMYTLFWNFNSTHITFEAHVQTKGWVGLGISGNGNMFPGDVALGWVTDHGQVHFADRHTTDHRMPLVDTSQDWFLLHAEETSAGTVLKMVRKLQTCDAADDIDIHNGTNRVIYAFGSDDPQNDRSILYHGATRGTKSLFLLNPDKGDGKIPETKIKHFDFLNLNFMVPNDTTTYLCRAFIMPPIGKHHMIKFEPVITPGNEKHVHHILLSRCKVDNPSQYDGKSDSCYDYQKQVIPNCGDYIISWAIGGESFYLPANVGFSVGAPEDPVLYRMETHYDNPNGRDDILDNSGIRITLTSELRAQEAGMLVMGLLTSFKQVVPPGQSNFVSRAFCRDDCIRLGLTQANIAEFKIFGVLQHSHLAGVRITTRHFRGGNELPPIIDDPNYDFNFQELRRLPKEIAVHPGDNFRIDCHYNTVGKSQPVLGGLATTNEMCLSFAYYYPKTPLANCLWNPTYGMSGADGDAKTWQMIQNADWSNKTVVDWFYQQQSTGPGYEYCAGDSLKIPANFDYTFTGYLPPHDYVEPDTCP</sequence>
<dbReference type="InterPro" id="IPR005018">
    <property type="entry name" value="DOMON_domain"/>
</dbReference>
<comment type="similarity">
    <text evidence="2">Belongs to the copper type II ascorbate-dependent monooxygenase family.</text>
</comment>
<dbReference type="AlphaFoldDB" id="A0A9D3Z4V2"/>
<dbReference type="Gene3D" id="2.60.120.310">
    <property type="entry name" value="Copper type II, ascorbate-dependent monooxygenase, N-terminal domain"/>
    <property type="match status" value="1"/>
</dbReference>
<dbReference type="InterPro" id="IPR036939">
    <property type="entry name" value="Cu2_ascorb_mOase_N_sf"/>
</dbReference>
<evidence type="ECO:0000256" key="7">
    <source>
        <dbReference type="SAM" id="MobiDB-lite"/>
    </source>
</evidence>
<gene>
    <name evidence="9" type="ORF">DPMN_070151</name>
</gene>
<feature type="compositionally biased region" description="Acidic residues" evidence="7">
    <location>
        <begin position="16"/>
        <end position="28"/>
    </location>
</feature>
<dbReference type="GO" id="GO:0004500">
    <property type="term" value="F:dopamine beta-monooxygenase activity"/>
    <property type="evidence" value="ECO:0007669"/>
    <property type="project" value="InterPro"/>
</dbReference>
<evidence type="ECO:0000259" key="8">
    <source>
        <dbReference type="PROSITE" id="PS50836"/>
    </source>
</evidence>
<dbReference type="SMART" id="SM00664">
    <property type="entry name" value="DoH"/>
    <property type="match status" value="1"/>
</dbReference>
<keyword evidence="5" id="KW-1015">Disulfide bond</keyword>
<dbReference type="PANTHER" id="PTHR10157:SF23">
    <property type="entry name" value="MOXD1 HOMOLOG 1"/>
    <property type="match status" value="1"/>
</dbReference>
<evidence type="ECO:0000313" key="9">
    <source>
        <dbReference type="EMBL" id="KAH3710661.1"/>
    </source>
</evidence>
<dbReference type="Proteomes" id="UP000828390">
    <property type="component" value="Unassembled WGS sequence"/>
</dbReference>
<comment type="subcellular location">
    <subcellularLocation>
        <location evidence="1">Membrane</location>
    </subcellularLocation>
</comment>
<dbReference type="Pfam" id="PF01082">
    <property type="entry name" value="Cu2_monooxygen"/>
    <property type="match status" value="1"/>
</dbReference>
<dbReference type="EMBL" id="JAIWYP010000014">
    <property type="protein sequence ID" value="KAH3710661.1"/>
    <property type="molecule type" value="Genomic_DNA"/>
</dbReference>
<dbReference type="Pfam" id="PF03351">
    <property type="entry name" value="DOMON"/>
    <property type="match status" value="1"/>
</dbReference>
<accession>A0A9D3Z4V2</accession>
<evidence type="ECO:0000256" key="1">
    <source>
        <dbReference type="ARBA" id="ARBA00004370"/>
    </source>
</evidence>
<dbReference type="GO" id="GO:0005507">
    <property type="term" value="F:copper ion binding"/>
    <property type="evidence" value="ECO:0007669"/>
    <property type="project" value="InterPro"/>
</dbReference>
<dbReference type="FunFam" id="2.60.120.230:FF:000001">
    <property type="entry name" value="Monooxygenase, DBH-like 1"/>
    <property type="match status" value="1"/>
</dbReference>
<dbReference type="PROSITE" id="PS50836">
    <property type="entry name" value="DOMON"/>
    <property type="match status" value="1"/>
</dbReference>
<dbReference type="Gene3D" id="2.60.40.1210">
    <property type="entry name" value="Cellobiose dehydrogenase, cytochrome domain"/>
    <property type="match status" value="1"/>
</dbReference>
<keyword evidence="4" id="KW-0472">Membrane</keyword>
<keyword evidence="3" id="KW-0732">Signal</keyword>
<reference evidence="9" key="2">
    <citation type="submission" date="2020-11" db="EMBL/GenBank/DDBJ databases">
        <authorList>
            <person name="McCartney M.A."/>
            <person name="Auch B."/>
            <person name="Kono T."/>
            <person name="Mallez S."/>
            <person name="Becker A."/>
            <person name="Gohl D.M."/>
            <person name="Silverstein K.A.T."/>
            <person name="Koren S."/>
            <person name="Bechman K.B."/>
            <person name="Herman A."/>
            <person name="Abrahante J.E."/>
            <person name="Garbe J."/>
        </authorList>
    </citation>
    <scope>NUCLEOTIDE SEQUENCE</scope>
    <source>
        <strain evidence="9">Duluth1</strain>
        <tissue evidence="9">Whole animal</tissue>
    </source>
</reference>
<evidence type="ECO:0000256" key="2">
    <source>
        <dbReference type="ARBA" id="ARBA00010676"/>
    </source>
</evidence>
<feature type="compositionally biased region" description="Basic and acidic residues" evidence="7">
    <location>
        <begin position="1"/>
        <end position="15"/>
    </location>
</feature>